<name>A0A7C4RUS3_9BACT</name>
<sequence length="140" mass="15923">MAKVFRPSTRESSILSKIESGKEHARKATIAAVRDHIDDIANAVSMKLIENRFVETLSKTSLQEQIYQCLERLTQADDFQIDYQCAPLRGVAPHPNVASLYVTAFIVEKLIDHKDVIDVFGSDEDIYQCVHQQMNRFLPT</sequence>
<reference evidence="1" key="1">
    <citation type="journal article" date="2020" name="mSystems">
        <title>Genome- and Community-Level Interaction Insights into Carbon Utilization and Element Cycling Functions of Hydrothermarchaeota in Hydrothermal Sediment.</title>
        <authorList>
            <person name="Zhou Z."/>
            <person name="Liu Y."/>
            <person name="Xu W."/>
            <person name="Pan J."/>
            <person name="Luo Z.H."/>
            <person name="Li M."/>
        </authorList>
    </citation>
    <scope>NUCLEOTIDE SEQUENCE [LARGE SCALE GENOMIC DNA]</scope>
    <source>
        <strain evidence="1">SpSt-477</strain>
    </source>
</reference>
<gene>
    <name evidence="1" type="ORF">ENS29_16990</name>
</gene>
<organism evidence="1">
    <name type="scientific">Desulfatirhabdium butyrativorans</name>
    <dbReference type="NCBI Taxonomy" id="340467"/>
    <lineage>
        <taxon>Bacteria</taxon>
        <taxon>Pseudomonadati</taxon>
        <taxon>Thermodesulfobacteriota</taxon>
        <taxon>Desulfobacteria</taxon>
        <taxon>Desulfobacterales</taxon>
        <taxon>Desulfatirhabdiaceae</taxon>
        <taxon>Desulfatirhabdium</taxon>
    </lineage>
</organism>
<evidence type="ECO:0000313" key="1">
    <source>
        <dbReference type="EMBL" id="HGU34520.1"/>
    </source>
</evidence>
<proteinExistence type="predicted"/>
<dbReference type="AlphaFoldDB" id="A0A7C4RUS3"/>
<dbReference type="EMBL" id="DSUH01000385">
    <property type="protein sequence ID" value="HGU34520.1"/>
    <property type="molecule type" value="Genomic_DNA"/>
</dbReference>
<comment type="caution">
    <text evidence="1">The sequence shown here is derived from an EMBL/GenBank/DDBJ whole genome shotgun (WGS) entry which is preliminary data.</text>
</comment>
<accession>A0A7C4RUS3</accession>
<protein>
    <submittedName>
        <fullName evidence="1">Uncharacterized protein</fullName>
    </submittedName>
</protein>